<evidence type="ECO:0000256" key="1">
    <source>
        <dbReference type="SAM" id="Phobius"/>
    </source>
</evidence>
<gene>
    <name evidence="2" type="ORF">R1flu_003595</name>
</gene>
<comment type="caution">
    <text evidence="2">The sequence shown here is derived from an EMBL/GenBank/DDBJ whole genome shotgun (WGS) entry which is preliminary data.</text>
</comment>
<keyword evidence="1" id="KW-0472">Membrane</keyword>
<reference evidence="2 3" key="1">
    <citation type="submission" date="2024-09" db="EMBL/GenBank/DDBJ databases">
        <title>Chromosome-scale assembly of Riccia fluitans.</title>
        <authorList>
            <person name="Paukszto L."/>
            <person name="Sawicki J."/>
            <person name="Karawczyk K."/>
            <person name="Piernik-Szablinska J."/>
            <person name="Szczecinska M."/>
            <person name="Mazdziarz M."/>
        </authorList>
    </citation>
    <scope>NUCLEOTIDE SEQUENCE [LARGE SCALE GENOMIC DNA]</scope>
    <source>
        <strain evidence="2">Rf_01</strain>
        <tissue evidence="2">Aerial parts of the thallus</tissue>
    </source>
</reference>
<proteinExistence type="predicted"/>
<accession>A0ABD1YA33</accession>
<keyword evidence="1" id="KW-0812">Transmembrane</keyword>
<protein>
    <recommendedName>
        <fullName evidence="4">ATP synthase F0 subunit 8</fullName>
    </recommendedName>
</protein>
<name>A0ABD1YA33_9MARC</name>
<evidence type="ECO:0008006" key="4">
    <source>
        <dbReference type="Google" id="ProtNLM"/>
    </source>
</evidence>
<keyword evidence="3" id="KW-1185">Reference proteome</keyword>
<dbReference type="AlphaFoldDB" id="A0ABD1YA33"/>
<keyword evidence="1" id="KW-1133">Transmembrane helix</keyword>
<dbReference type="Proteomes" id="UP001605036">
    <property type="component" value="Unassembled WGS sequence"/>
</dbReference>
<organism evidence="2 3">
    <name type="scientific">Riccia fluitans</name>
    <dbReference type="NCBI Taxonomy" id="41844"/>
    <lineage>
        <taxon>Eukaryota</taxon>
        <taxon>Viridiplantae</taxon>
        <taxon>Streptophyta</taxon>
        <taxon>Embryophyta</taxon>
        <taxon>Marchantiophyta</taxon>
        <taxon>Marchantiopsida</taxon>
        <taxon>Marchantiidae</taxon>
        <taxon>Marchantiales</taxon>
        <taxon>Ricciaceae</taxon>
        <taxon>Riccia</taxon>
    </lineage>
</organism>
<evidence type="ECO:0000313" key="2">
    <source>
        <dbReference type="EMBL" id="KAL2623390.1"/>
    </source>
</evidence>
<sequence length="75" mass="7879">MGPEAVVFTCFSITCGVIVICLIVWFLVGHRLIGGFGEVGKEVDSRKEEVGGGVGKGDMYVTSNGSAKVWDLEAG</sequence>
<feature type="transmembrane region" description="Helical" evidence="1">
    <location>
        <begin position="6"/>
        <end position="28"/>
    </location>
</feature>
<dbReference type="EMBL" id="JBHFFA010000006">
    <property type="protein sequence ID" value="KAL2623390.1"/>
    <property type="molecule type" value="Genomic_DNA"/>
</dbReference>
<evidence type="ECO:0000313" key="3">
    <source>
        <dbReference type="Proteomes" id="UP001605036"/>
    </source>
</evidence>